<dbReference type="EMBL" id="QEAS01000007">
    <property type="protein sequence ID" value="PWG80778.1"/>
    <property type="molecule type" value="Genomic_DNA"/>
</dbReference>
<dbReference type="OrthoDB" id="9814063at2"/>
<dbReference type="PROSITE" id="PS51007">
    <property type="entry name" value="CYTC"/>
    <property type="match status" value="1"/>
</dbReference>
<keyword evidence="7" id="KW-1185">Reference proteome</keyword>
<dbReference type="Gene3D" id="1.10.760.10">
    <property type="entry name" value="Cytochrome c-like domain"/>
    <property type="match status" value="1"/>
</dbReference>
<keyword evidence="1 4" id="KW-0349">Heme</keyword>
<reference evidence="6 7" key="1">
    <citation type="submission" date="2018-04" db="EMBL/GenBank/DDBJ databases">
        <title>Pedobacter chongqingensis sp. nov., isolated from a rottenly hemp rope.</title>
        <authorList>
            <person name="Cai Y."/>
        </authorList>
    </citation>
    <scope>NUCLEOTIDE SEQUENCE [LARGE SCALE GENOMIC DNA]</scope>
    <source>
        <strain evidence="6 7">FJ4-8</strain>
    </source>
</reference>
<evidence type="ECO:0000256" key="3">
    <source>
        <dbReference type="ARBA" id="ARBA00023004"/>
    </source>
</evidence>
<evidence type="ECO:0000313" key="6">
    <source>
        <dbReference type="EMBL" id="PWG80778.1"/>
    </source>
</evidence>
<dbReference type="Pfam" id="PF00034">
    <property type="entry name" value="Cytochrom_C"/>
    <property type="match status" value="1"/>
</dbReference>
<dbReference type="GO" id="GO:0009055">
    <property type="term" value="F:electron transfer activity"/>
    <property type="evidence" value="ECO:0007669"/>
    <property type="project" value="InterPro"/>
</dbReference>
<keyword evidence="2 4" id="KW-0479">Metal-binding</keyword>
<evidence type="ECO:0000256" key="1">
    <source>
        <dbReference type="ARBA" id="ARBA00022617"/>
    </source>
</evidence>
<keyword evidence="3 4" id="KW-0408">Iron</keyword>
<evidence type="ECO:0000313" key="7">
    <source>
        <dbReference type="Proteomes" id="UP000245647"/>
    </source>
</evidence>
<comment type="caution">
    <text evidence="6">The sequence shown here is derived from an EMBL/GenBank/DDBJ whole genome shotgun (WGS) entry which is preliminary data.</text>
</comment>
<dbReference type="GO" id="GO:0046872">
    <property type="term" value="F:metal ion binding"/>
    <property type="evidence" value="ECO:0007669"/>
    <property type="project" value="UniProtKB-KW"/>
</dbReference>
<dbReference type="AlphaFoldDB" id="A0A2U2PH90"/>
<sequence length="135" mass="15176">MRLFFFLLLLSLFIFSCGRNKNVSSKEAKNTAQKAVIEKGRVLFEREDCSGCHAERDAIIGPSFRQLAGEYAATDANISHLANMAIIGVKPEQGIWGSREMTPHPHLKQEDAEAIIRYMLSFPADPKKPFLHNTK</sequence>
<protein>
    <recommendedName>
        <fullName evidence="5">Cytochrome c domain-containing protein</fullName>
    </recommendedName>
</protein>
<proteinExistence type="predicted"/>
<gene>
    <name evidence="6" type="ORF">DDR33_09980</name>
</gene>
<feature type="domain" description="Cytochrome c" evidence="5">
    <location>
        <begin position="35"/>
        <end position="123"/>
    </location>
</feature>
<evidence type="ECO:0000259" key="5">
    <source>
        <dbReference type="PROSITE" id="PS51007"/>
    </source>
</evidence>
<dbReference type="GO" id="GO:0020037">
    <property type="term" value="F:heme binding"/>
    <property type="evidence" value="ECO:0007669"/>
    <property type="project" value="InterPro"/>
</dbReference>
<name>A0A2U2PH90_9SPHI</name>
<dbReference type="SUPFAM" id="SSF46626">
    <property type="entry name" value="Cytochrome c"/>
    <property type="match status" value="1"/>
</dbReference>
<dbReference type="Proteomes" id="UP000245647">
    <property type="component" value="Unassembled WGS sequence"/>
</dbReference>
<dbReference type="InterPro" id="IPR009056">
    <property type="entry name" value="Cyt_c-like_dom"/>
</dbReference>
<dbReference type="RefSeq" id="WP_109415634.1">
    <property type="nucleotide sequence ID" value="NZ_QEAS01000007.1"/>
</dbReference>
<organism evidence="6 7">
    <name type="scientific">Pararcticibacter amylolyticus</name>
    <dbReference type="NCBI Taxonomy" id="2173175"/>
    <lineage>
        <taxon>Bacteria</taxon>
        <taxon>Pseudomonadati</taxon>
        <taxon>Bacteroidota</taxon>
        <taxon>Sphingobacteriia</taxon>
        <taxon>Sphingobacteriales</taxon>
        <taxon>Sphingobacteriaceae</taxon>
        <taxon>Pararcticibacter</taxon>
    </lineage>
</organism>
<dbReference type="PROSITE" id="PS51257">
    <property type="entry name" value="PROKAR_LIPOPROTEIN"/>
    <property type="match status" value="1"/>
</dbReference>
<evidence type="ECO:0000256" key="4">
    <source>
        <dbReference type="PROSITE-ProRule" id="PRU00433"/>
    </source>
</evidence>
<evidence type="ECO:0000256" key="2">
    <source>
        <dbReference type="ARBA" id="ARBA00022723"/>
    </source>
</evidence>
<dbReference type="InterPro" id="IPR036909">
    <property type="entry name" value="Cyt_c-like_dom_sf"/>
</dbReference>
<accession>A0A2U2PH90</accession>